<dbReference type="Gene3D" id="1.10.10.10">
    <property type="entry name" value="Winged helix-like DNA-binding domain superfamily/Winged helix DNA-binding domain"/>
    <property type="match status" value="1"/>
</dbReference>
<dbReference type="InterPro" id="IPR011711">
    <property type="entry name" value="GntR_C"/>
</dbReference>
<evidence type="ECO:0000256" key="1">
    <source>
        <dbReference type="ARBA" id="ARBA00023015"/>
    </source>
</evidence>
<dbReference type="SMART" id="SM00345">
    <property type="entry name" value="HTH_GNTR"/>
    <property type="match status" value="1"/>
</dbReference>
<evidence type="ECO:0000313" key="6">
    <source>
        <dbReference type="Proteomes" id="UP000032679"/>
    </source>
</evidence>
<keyword evidence="3" id="KW-0804">Transcription</keyword>
<dbReference type="RefSeq" id="WP_048849630.1">
    <property type="nucleotide sequence ID" value="NZ_BALE01000033.1"/>
</dbReference>
<dbReference type="SMART" id="SM00895">
    <property type="entry name" value="FCD"/>
    <property type="match status" value="1"/>
</dbReference>
<dbReference type="SUPFAM" id="SSF46785">
    <property type="entry name" value="Winged helix' DNA-binding domain"/>
    <property type="match status" value="1"/>
</dbReference>
<comment type="caution">
    <text evidence="5">The sequence shown here is derived from an EMBL/GenBank/DDBJ whole genome shotgun (WGS) entry which is preliminary data.</text>
</comment>
<dbReference type="Pfam" id="PF07729">
    <property type="entry name" value="FCD"/>
    <property type="match status" value="1"/>
</dbReference>
<dbReference type="PANTHER" id="PTHR43537">
    <property type="entry name" value="TRANSCRIPTIONAL REGULATOR, GNTR FAMILY"/>
    <property type="match status" value="1"/>
</dbReference>
<evidence type="ECO:0000259" key="4">
    <source>
        <dbReference type="PROSITE" id="PS50949"/>
    </source>
</evidence>
<sequence length="219" mass="24551">MREPTVADRIAAALAHRIIIGDLAPGERLRQDALAFEYNASQAPVREAFLRLEAQRLVVSRPRRGLCVAPIEPHDEREIVAMRSALEVLALRHVRVQPGGRQLAQLDEALMAGYAARDLSEWEASNRAFHVRLAELSGMPRLIASISDLTLAYSRHVFSMERSAHWTPRSNHDHQQIYEAILQGDITTAAIFLENHIWAAERLRSRPPSAAAEGRFSGR</sequence>
<dbReference type="InterPro" id="IPR036388">
    <property type="entry name" value="WH-like_DNA-bd_sf"/>
</dbReference>
<keyword evidence="6" id="KW-1185">Reference proteome</keyword>
<dbReference type="PANTHER" id="PTHR43537:SF49">
    <property type="entry name" value="TRANSCRIPTIONAL REGULATORY PROTEIN"/>
    <property type="match status" value="1"/>
</dbReference>
<dbReference type="InterPro" id="IPR008920">
    <property type="entry name" value="TF_FadR/GntR_C"/>
</dbReference>
<feature type="domain" description="HTH gntR-type" evidence="4">
    <location>
        <begin position="4"/>
        <end position="71"/>
    </location>
</feature>
<accession>A0A0D6MN97</accession>
<dbReference type="GO" id="GO:0003677">
    <property type="term" value="F:DNA binding"/>
    <property type="evidence" value="ECO:0007669"/>
    <property type="project" value="UniProtKB-KW"/>
</dbReference>
<dbReference type="AlphaFoldDB" id="A0A0D6MN97"/>
<dbReference type="SUPFAM" id="SSF48008">
    <property type="entry name" value="GntR ligand-binding domain-like"/>
    <property type="match status" value="1"/>
</dbReference>
<gene>
    <name evidence="5" type="ORF">Tasa_033_030</name>
</gene>
<reference evidence="5 6" key="1">
    <citation type="submission" date="2012-10" db="EMBL/GenBank/DDBJ databases">
        <title>Genome sequencing of Tanticharoenia sakaeratensis NBRC 103193.</title>
        <authorList>
            <person name="Azuma Y."/>
            <person name="Hadano H."/>
            <person name="Hirakawa H."/>
            <person name="Matsushita K."/>
        </authorList>
    </citation>
    <scope>NUCLEOTIDE SEQUENCE [LARGE SCALE GENOMIC DNA]</scope>
    <source>
        <strain evidence="5 6">NBRC 103193</strain>
    </source>
</reference>
<protein>
    <submittedName>
        <fullName evidence="5">Transcriptional regulator</fullName>
    </submittedName>
</protein>
<proteinExistence type="predicted"/>
<evidence type="ECO:0000313" key="5">
    <source>
        <dbReference type="EMBL" id="GAN54916.1"/>
    </source>
</evidence>
<name>A0A0D6MN97_9PROT</name>
<dbReference type="Pfam" id="PF00392">
    <property type="entry name" value="GntR"/>
    <property type="match status" value="1"/>
</dbReference>
<dbReference type="GO" id="GO:0003700">
    <property type="term" value="F:DNA-binding transcription factor activity"/>
    <property type="evidence" value="ECO:0007669"/>
    <property type="project" value="InterPro"/>
</dbReference>
<dbReference type="OrthoDB" id="9812290at2"/>
<keyword evidence="2" id="KW-0238">DNA-binding</keyword>
<dbReference type="Proteomes" id="UP000032679">
    <property type="component" value="Unassembled WGS sequence"/>
</dbReference>
<dbReference type="PROSITE" id="PS50949">
    <property type="entry name" value="HTH_GNTR"/>
    <property type="match status" value="1"/>
</dbReference>
<dbReference type="Gene3D" id="1.20.120.530">
    <property type="entry name" value="GntR ligand-binding domain-like"/>
    <property type="match status" value="1"/>
</dbReference>
<dbReference type="InterPro" id="IPR000524">
    <property type="entry name" value="Tscrpt_reg_HTH_GntR"/>
</dbReference>
<dbReference type="STRING" id="1231623.Tasa_033_030"/>
<evidence type="ECO:0000256" key="3">
    <source>
        <dbReference type="ARBA" id="ARBA00023163"/>
    </source>
</evidence>
<dbReference type="EMBL" id="BALE01000033">
    <property type="protein sequence ID" value="GAN54916.1"/>
    <property type="molecule type" value="Genomic_DNA"/>
</dbReference>
<organism evidence="5 6">
    <name type="scientific">Tanticharoenia sakaeratensis NBRC 103193</name>
    <dbReference type="NCBI Taxonomy" id="1231623"/>
    <lineage>
        <taxon>Bacteria</taxon>
        <taxon>Pseudomonadati</taxon>
        <taxon>Pseudomonadota</taxon>
        <taxon>Alphaproteobacteria</taxon>
        <taxon>Acetobacterales</taxon>
        <taxon>Acetobacteraceae</taxon>
        <taxon>Tanticharoenia</taxon>
    </lineage>
</organism>
<keyword evidence="1" id="KW-0805">Transcription regulation</keyword>
<dbReference type="InterPro" id="IPR036390">
    <property type="entry name" value="WH_DNA-bd_sf"/>
</dbReference>
<evidence type="ECO:0000256" key="2">
    <source>
        <dbReference type="ARBA" id="ARBA00023125"/>
    </source>
</evidence>